<evidence type="ECO:0000313" key="2">
    <source>
        <dbReference type="EMBL" id="CAH2762039.1"/>
    </source>
</evidence>
<protein>
    <submittedName>
        <fullName evidence="3">ParB N-terminal domain-containing protein</fullName>
    </submittedName>
</protein>
<dbReference type="AlphaFoldDB" id="A0AAU9VIG2"/>
<proteinExistence type="predicted"/>
<dbReference type="SMART" id="SM00470">
    <property type="entry name" value="ParB"/>
    <property type="match status" value="1"/>
</dbReference>
<evidence type="ECO:0000313" key="4">
    <source>
        <dbReference type="Proteomes" id="UP001154095"/>
    </source>
</evidence>
<feature type="domain" description="ParB-like N-terminal" evidence="1">
    <location>
        <begin position="24"/>
        <end position="105"/>
    </location>
</feature>
<organism evidence="3 5">
    <name type="scientific">Erysipelothrix amsterdamensis</name>
    <dbReference type="NCBI Taxonomy" id="2929157"/>
    <lineage>
        <taxon>Bacteria</taxon>
        <taxon>Bacillati</taxon>
        <taxon>Bacillota</taxon>
        <taxon>Erysipelotrichia</taxon>
        <taxon>Erysipelotrichales</taxon>
        <taxon>Erysipelotrichaceae</taxon>
        <taxon>Erysipelothrix</taxon>
    </lineage>
</organism>
<dbReference type="EMBL" id="OW659496">
    <property type="protein sequence ID" value="CAH2762039.1"/>
    <property type="molecule type" value="Genomic_DNA"/>
</dbReference>
<dbReference type="SUPFAM" id="SSF110849">
    <property type="entry name" value="ParB/Sulfiredoxin"/>
    <property type="match status" value="1"/>
</dbReference>
<dbReference type="Proteomes" id="UP001154111">
    <property type="component" value="Chromosome"/>
</dbReference>
<dbReference type="RefSeq" id="WP_254006354.1">
    <property type="nucleotide sequence ID" value="NZ_OW659477.1"/>
</dbReference>
<gene>
    <name evidence="3" type="primary">noc_2</name>
    <name evidence="2" type="synonym">noc_1</name>
    <name evidence="3" type="ORF">ERYAMS2_01014</name>
    <name evidence="2" type="ORF">ERYAMS_00721</name>
</gene>
<dbReference type="Proteomes" id="UP001154095">
    <property type="component" value="Chromosome"/>
</dbReference>
<dbReference type="InterPro" id="IPR003115">
    <property type="entry name" value="ParB_N"/>
</dbReference>
<evidence type="ECO:0000259" key="1">
    <source>
        <dbReference type="SMART" id="SM00470"/>
    </source>
</evidence>
<keyword evidence="4" id="KW-1185">Reference proteome</keyword>
<evidence type="ECO:0000313" key="5">
    <source>
        <dbReference type="Proteomes" id="UP001154111"/>
    </source>
</evidence>
<evidence type="ECO:0000313" key="3">
    <source>
        <dbReference type="EMBL" id="CAH2762053.1"/>
    </source>
</evidence>
<dbReference type="InterPro" id="IPR036086">
    <property type="entry name" value="ParB/Sulfiredoxin_sf"/>
</dbReference>
<accession>A0AAU9VIG2</accession>
<name>A0AAU9VIG2_9FIRM</name>
<sequence>MSLFDIKNGTDMSNATYAAVAKPKLILIDDLLDHVDNREYQKERIDALVYNIKQDGLLQPIVITPSNELEGKYTILAGHHRVQAYKRLREIDDQDMYEAILSIVLPSMDETDKLKYVLTTNVNPELSFKEKEALLKTADHLYQKLIAIGKKPMGRKRDWLVNVTGLSQYFVRKFEGDPEKKKESPTLDDQAKKLIKQFEKQYAFLADYYAELDFETQQKIASWILDLESITR</sequence>
<dbReference type="EMBL" id="OW659477">
    <property type="protein sequence ID" value="CAH2762053.1"/>
    <property type="molecule type" value="Genomic_DNA"/>
</dbReference>
<dbReference type="Gene3D" id="3.90.1530.10">
    <property type="entry name" value="Conserved hypothetical protein from pyrococcus furiosus pfu- 392566-001, ParB domain"/>
    <property type="match status" value="1"/>
</dbReference>
<dbReference type="Pfam" id="PF02195">
    <property type="entry name" value="ParB_N"/>
    <property type="match status" value="1"/>
</dbReference>
<reference evidence="3" key="1">
    <citation type="submission" date="2022-04" db="EMBL/GenBank/DDBJ databases">
        <authorList>
            <person name="Forde T."/>
        </authorList>
    </citation>
    <scope>NUCLEOTIDE SEQUENCE</scope>
    <source>
        <strain evidence="3">A18Y016a</strain>
        <strain evidence="2">A18Y020d</strain>
    </source>
</reference>